<dbReference type="Gene3D" id="3.40.50.720">
    <property type="entry name" value="NAD(P)-binding Rossmann-like Domain"/>
    <property type="match status" value="1"/>
</dbReference>
<comment type="caution">
    <text evidence="2">The sequence shown here is derived from an EMBL/GenBank/DDBJ whole genome shotgun (WGS) entry which is preliminary data.</text>
</comment>
<dbReference type="OrthoDB" id="10058185at2759"/>
<dbReference type="EMBL" id="CAJVRM010000064">
    <property type="protein sequence ID" value="CAG8973156.1"/>
    <property type="molecule type" value="Genomic_DNA"/>
</dbReference>
<dbReference type="InterPro" id="IPR036291">
    <property type="entry name" value="NAD(P)-bd_dom_sf"/>
</dbReference>
<feature type="domain" description="NAD-dependent epimerase/dehydratase" evidence="1">
    <location>
        <begin position="7"/>
        <end position="91"/>
    </location>
</feature>
<dbReference type="Pfam" id="PF01370">
    <property type="entry name" value="Epimerase"/>
    <property type="match status" value="1"/>
</dbReference>
<proteinExistence type="predicted"/>
<evidence type="ECO:0000313" key="3">
    <source>
        <dbReference type="Proteomes" id="UP000701801"/>
    </source>
</evidence>
<keyword evidence="3" id="KW-1185">Reference proteome</keyword>
<protein>
    <recommendedName>
        <fullName evidence="1">NAD-dependent epimerase/dehydratase domain-containing protein</fullName>
    </recommendedName>
</protein>
<dbReference type="Proteomes" id="UP000701801">
    <property type="component" value="Unassembled WGS sequence"/>
</dbReference>
<evidence type="ECO:0000259" key="1">
    <source>
        <dbReference type="Pfam" id="PF01370"/>
    </source>
</evidence>
<dbReference type="AlphaFoldDB" id="A0A9N9Q4E7"/>
<sequence>MPLLGTVIVTGGGGFLGPHVVEALAAEFEFSRVVATYHQSRPQQHSNPGTAYHICDLTDREQVAILLRIVDPDVIVHTIMPGSFTPDNVQYRNTSNGPAEAVGLASGFNSKPETEDEAILCTFETGTNAYQLAPKGPPMPSFSHLMFAKGRPREISRAIFALLCSGFLEFMDPEIP</sequence>
<name>A0A9N9Q4E7_9HELO</name>
<dbReference type="InterPro" id="IPR001509">
    <property type="entry name" value="Epimerase_deHydtase"/>
</dbReference>
<organism evidence="2 3">
    <name type="scientific">Hymenoscyphus albidus</name>
    <dbReference type="NCBI Taxonomy" id="595503"/>
    <lineage>
        <taxon>Eukaryota</taxon>
        <taxon>Fungi</taxon>
        <taxon>Dikarya</taxon>
        <taxon>Ascomycota</taxon>
        <taxon>Pezizomycotina</taxon>
        <taxon>Leotiomycetes</taxon>
        <taxon>Helotiales</taxon>
        <taxon>Helotiaceae</taxon>
        <taxon>Hymenoscyphus</taxon>
    </lineage>
</organism>
<reference evidence="2" key="1">
    <citation type="submission" date="2021-07" db="EMBL/GenBank/DDBJ databases">
        <authorList>
            <person name="Durling M."/>
        </authorList>
    </citation>
    <scope>NUCLEOTIDE SEQUENCE</scope>
</reference>
<evidence type="ECO:0000313" key="2">
    <source>
        <dbReference type="EMBL" id="CAG8973156.1"/>
    </source>
</evidence>
<accession>A0A9N9Q4E7</accession>
<gene>
    <name evidence="2" type="ORF">HYALB_00008687</name>
</gene>
<dbReference type="SUPFAM" id="SSF51735">
    <property type="entry name" value="NAD(P)-binding Rossmann-fold domains"/>
    <property type="match status" value="1"/>
</dbReference>